<evidence type="ECO:0000256" key="7">
    <source>
        <dbReference type="SAM" id="MobiDB-lite"/>
    </source>
</evidence>
<dbReference type="InterPro" id="IPR017441">
    <property type="entry name" value="Protein_kinase_ATP_BS"/>
</dbReference>
<dbReference type="InterPro" id="IPR008271">
    <property type="entry name" value="Ser/Thr_kinase_AS"/>
</dbReference>
<dbReference type="EMBL" id="JADDUC010000546">
    <property type="protein sequence ID" value="KAG0113118.1"/>
    <property type="molecule type" value="Genomic_DNA"/>
</dbReference>
<dbReference type="SUPFAM" id="SSF56112">
    <property type="entry name" value="Protein kinase-like (PK-like)"/>
    <property type="match status" value="1"/>
</dbReference>
<comment type="caution">
    <text evidence="9">The sequence shown here is derived from an EMBL/GenBank/DDBJ whole genome shotgun (WGS) entry which is preliminary data.</text>
</comment>
<dbReference type="InterPro" id="IPR000719">
    <property type="entry name" value="Prot_kinase_dom"/>
</dbReference>
<dbReference type="InterPro" id="IPR011009">
    <property type="entry name" value="Kinase-like_dom_sf"/>
</dbReference>
<keyword evidence="9" id="KW-0418">Kinase</keyword>
<gene>
    <name evidence="10" type="ORF">IHE44_0011090</name>
    <name evidence="9" type="ORF">IHE44_011731</name>
</gene>
<dbReference type="InterPro" id="IPR051931">
    <property type="entry name" value="PAK3-like"/>
</dbReference>
<dbReference type="EC" id="2.7.11.1" evidence="2"/>
<feature type="binding site" evidence="5">
    <location>
        <position position="341"/>
    </location>
    <ligand>
        <name>ATP</name>
        <dbReference type="ChEBI" id="CHEBI:30616"/>
    </ligand>
</feature>
<feature type="region of interest" description="Disordered" evidence="7">
    <location>
        <begin position="1"/>
        <end position="71"/>
    </location>
</feature>
<evidence type="ECO:0000256" key="3">
    <source>
        <dbReference type="ARBA" id="ARBA00022741"/>
    </source>
</evidence>
<name>A0A835TP24_9PASS</name>
<evidence type="ECO:0000259" key="8">
    <source>
        <dbReference type="PROSITE" id="PS50011"/>
    </source>
</evidence>
<feature type="compositionally biased region" description="Basic and acidic residues" evidence="7">
    <location>
        <begin position="29"/>
        <end position="44"/>
    </location>
</feature>
<evidence type="ECO:0000256" key="2">
    <source>
        <dbReference type="ARBA" id="ARBA00012513"/>
    </source>
</evidence>
<protein>
    <recommendedName>
        <fullName evidence="2">non-specific serine/threonine protein kinase</fullName>
        <ecNumber evidence="2">2.7.11.1</ecNumber>
    </recommendedName>
</protein>
<evidence type="ECO:0000313" key="9">
    <source>
        <dbReference type="EMBL" id="KAG0113118.1"/>
    </source>
</evidence>
<dbReference type="GO" id="GO:0004674">
    <property type="term" value="F:protein serine/threonine kinase activity"/>
    <property type="evidence" value="ECO:0007669"/>
    <property type="project" value="UniProtKB-EC"/>
</dbReference>
<feature type="non-terminal residue" evidence="9">
    <location>
        <position position="521"/>
    </location>
</feature>
<dbReference type="Proteomes" id="UP000618051">
    <property type="component" value="Unassembled WGS sequence"/>
</dbReference>
<dbReference type="Gene3D" id="3.30.200.20">
    <property type="entry name" value="Phosphorylase Kinase, domain 1"/>
    <property type="match status" value="1"/>
</dbReference>
<dbReference type="AlphaFoldDB" id="A0A835TP24"/>
<dbReference type="PROSITE" id="PS00107">
    <property type="entry name" value="PROTEIN_KINASE_ATP"/>
    <property type="match status" value="1"/>
</dbReference>
<comment type="similarity">
    <text evidence="1">Belongs to the protein kinase superfamily. STE Ser/Thr protein kinase family. STE20 subfamily.</text>
</comment>
<dbReference type="EMBL" id="JADDUC020000004">
    <property type="protein sequence ID" value="KAI1239666.1"/>
    <property type="molecule type" value="Genomic_DNA"/>
</dbReference>
<evidence type="ECO:0000313" key="10">
    <source>
        <dbReference type="EMBL" id="KAI1239666.1"/>
    </source>
</evidence>
<reference evidence="9" key="1">
    <citation type="submission" date="2020-10" db="EMBL/GenBank/DDBJ databases">
        <title>Feather gene expression reveals the developmental basis of iridescence in African starlings.</title>
        <authorList>
            <person name="Rubenstein D.R."/>
        </authorList>
    </citation>
    <scope>NUCLEOTIDE SEQUENCE</scope>
    <source>
        <strain evidence="9">SS15</strain>
        <tissue evidence="9">Liver</tissue>
    </source>
</reference>
<dbReference type="PROSITE" id="PS00108">
    <property type="entry name" value="PROTEIN_KINASE_ST"/>
    <property type="match status" value="1"/>
</dbReference>
<evidence type="ECO:0000313" key="11">
    <source>
        <dbReference type="Proteomes" id="UP000618051"/>
    </source>
</evidence>
<evidence type="ECO:0000256" key="4">
    <source>
        <dbReference type="ARBA" id="ARBA00022840"/>
    </source>
</evidence>
<keyword evidence="9" id="KW-0808">Transferase</keyword>
<sequence>HLRRVFRGAQSESTEPTADSPLAPAAPGKENKDETKDEQNDRKPPTVVTAQPEYSEPRLSPPPASSALKPTVYPDMKAEPQAELPEARIATMAVKRRNKEDKRRIQDRWNLHRQRGDLQNQNFNEKRHTELQETQAMLKAREKRLEEEIKFFKEKINLLLQEQEALEKTVSERVIATAVTKPIYTSSDMEPAAAAMLFNDTPSLQPEKWSLFSSFRSSVAAAAQKQEIEEKYLELLSTSGRSCPEAAAPRPGRLLHGRAWTHQRVSISSGQLSMSHQHLRSTAVLAVLARCAQLGRWGWKTVNMGNPVMKYIELENIGSGTFGEVSRAFDTATGEEVAIKKINLQGLTSKEITINELMVMTKNQNPNLVSYLDSYLVDKQFWLVMEYMDGGSLRDVISKTYLYEDEMAAVSRECLQGLDFLHSNLVIHRDVKSSNILLRTDGSVNLGQYILADFGLSAQLIPEQNQRCSVTGTSGWMAPEVVTGQPYGPKVDIWSFGIVGVEMVEQKVPDWNQTPVRGGGG</sequence>
<keyword evidence="4 5" id="KW-0067">ATP-binding</keyword>
<proteinExistence type="inferred from homology"/>
<dbReference type="PANTHER" id="PTHR45832:SF22">
    <property type="entry name" value="SERINE_THREONINE-PROTEIN KINASE SAMKA-RELATED"/>
    <property type="match status" value="1"/>
</dbReference>
<feature type="domain" description="Protein kinase" evidence="8">
    <location>
        <begin position="311"/>
        <end position="521"/>
    </location>
</feature>
<dbReference type="Gene3D" id="1.10.510.10">
    <property type="entry name" value="Transferase(Phosphotransferase) domain 1"/>
    <property type="match status" value="1"/>
</dbReference>
<keyword evidence="3 5" id="KW-0547">Nucleotide-binding</keyword>
<reference evidence="10 11" key="2">
    <citation type="journal article" date="2021" name="J. Hered.">
        <title>Feather Gene Expression Elucidates the Developmental Basis of Plumage Iridescence in African Starlings.</title>
        <authorList>
            <person name="Rubenstein D.R."/>
            <person name="Corvelo A."/>
            <person name="MacManes M.D."/>
            <person name="Maia R."/>
            <person name="Narzisi G."/>
            <person name="Rousaki A."/>
            <person name="Vandenabeele P."/>
            <person name="Shawkey M.D."/>
            <person name="Solomon J."/>
        </authorList>
    </citation>
    <scope>NUCLEOTIDE SEQUENCE [LARGE SCALE GENOMIC DNA]</scope>
    <source>
        <strain evidence="10">SS15</strain>
    </source>
</reference>
<dbReference type="PROSITE" id="PS50011">
    <property type="entry name" value="PROTEIN_KINASE_DOM"/>
    <property type="match status" value="1"/>
</dbReference>
<dbReference type="SMART" id="SM00220">
    <property type="entry name" value="S_TKc"/>
    <property type="match status" value="1"/>
</dbReference>
<organism evidence="9">
    <name type="scientific">Lamprotornis superbus</name>
    <dbReference type="NCBI Taxonomy" id="245042"/>
    <lineage>
        <taxon>Eukaryota</taxon>
        <taxon>Metazoa</taxon>
        <taxon>Chordata</taxon>
        <taxon>Craniata</taxon>
        <taxon>Vertebrata</taxon>
        <taxon>Euteleostomi</taxon>
        <taxon>Archelosauria</taxon>
        <taxon>Archosauria</taxon>
        <taxon>Dinosauria</taxon>
        <taxon>Saurischia</taxon>
        <taxon>Theropoda</taxon>
        <taxon>Coelurosauria</taxon>
        <taxon>Aves</taxon>
        <taxon>Neognathae</taxon>
        <taxon>Neoaves</taxon>
        <taxon>Telluraves</taxon>
        <taxon>Australaves</taxon>
        <taxon>Passeriformes</taxon>
        <taxon>Sturnidae</taxon>
        <taxon>Lamprotornis</taxon>
    </lineage>
</organism>
<feature type="coiled-coil region" evidence="6">
    <location>
        <begin position="128"/>
        <end position="169"/>
    </location>
</feature>
<keyword evidence="6" id="KW-0175">Coiled coil</keyword>
<dbReference type="GO" id="GO:0005524">
    <property type="term" value="F:ATP binding"/>
    <property type="evidence" value="ECO:0007669"/>
    <property type="project" value="UniProtKB-UniRule"/>
</dbReference>
<dbReference type="OrthoDB" id="9217936at2759"/>
<evidence type="ECO:0000256" key="1">
    <source>
        <dbReference type="ARBA" id="ARBA00008874"/>
    </source>
</evidence>
<evidence type="ECO:0000256" key="6">
    <source>
        <dbReference type="SAM" id="Coils"/>
    </source>
</evidence>
<evidence type="ECO:0000256" key="5">
    <source>
        <dbReference type="PROSITE-ProRule" id="PRU10141"/>
    </source>
</evidence>
<keyword evidence="11" id="KW-1185">Reference proteome</keyword>
<accession>A0A835TP24</accession>
<dbReference type="PANTHER" id="PTHR45832">
    <property type="entry name" value="SERINE/THREONINE-PROTEIN KINASE SAMKA-RELATED-RELATED"/>
    <property type="match status" value="1"/>
</dbReference>
<reference evidence="10" key="3">
    <citation type="submission" date="2022-01" db="EMBL/GenBank/DDBJ databases">
        <authorList>
            <person name="Rubenstein D.R."/>
        </authorList>
    </citation>
    <scope>NUCLEOTIDE SEQUENCE</scope>
    <source>
        <strain evidence="10">SS15</strain>
        <tissue evidence="10">Liver</tissue>
    </source>
</reference>
<dbReference type="Pfam" id="PF00069">
    <property type="entry name" value="Pkinase"/>
    <property type="match status" value="1"/>
</dbReference>